<proteinExistence type="predicted"/>
<accession>A0A0G0GYA6</accession>
<dbReference type="AlphaFoldDB" id="A0A0G0GYA6"/>
<name>A0A0G0GYA6_9BACT</name>
<sequence length="323" mass="37450">MKKIENAIPKLMEVRWHSPATAFIITFSQMFIEQLEIWINKNPGPLVTDFFKKNPGFRFNLGRKADGISVGTCRRAEGIGLGGCLTHWNDLFFQSDYTFYYKIPALKVYTEELCENCNGTRLGKYNHYRCFVCNETGKKTVDNHECIKSFQDFGLTIYFFSRLMYTFAFDWSGYKDSKRIHEPKNFADQQTMHFGISENTGMCVASMEAWLHNEIVKKVWEFTESEEKEVSRAMRDVDAKLHLRMRTESNLYDYRLYGNDKTGNFWLTVPGSACTLGIDGSDFGNHWDWGRRLTPHNIDHRTAQLCFLAGLAKLDEIAVSKCK</sequence>
<dbReference type="EMBL" id="LBTF01000002">
    <property type="protein sequence ID" value="KKQ35973.1"/>
    <property type="molecule type" value="Genomic_DNA"/>
</dbReference>
<evidence type="ECO:0000313" key="2">
    <source>
        <dbReference type="Proteomes" id="UP000033876"/>
    </source>
</evidence>
<comment type="caution">
    <text evidence="1">The sequence shown here is derived from an EMBL/GenBank/DDBJ whole genome shotgun (WGS) entry which is preliminary data.</text>
</comment>
<gene>
    <name evidence="1" type="ORF">US50_C0002G0033</name>
</gene>
<protein>
    <submittedName>
        <fullName evidence="1">Uncharacterized protein</fullName>
    </submittedName>
</protein>
<dbReference type="Proteomes" id="UP000033876">
    <property type="component" value="Unassembled WGS sequence"/>
</dbReference>
<reference evidence="1 2" key="1">
    <citation type="journal article" date="2015" name="Nature">
        <title>rRNA introns, odd ribosomes, and small enigmatic genomes across a large radiation of phyla.</title>
        <authorList>
            <person name="Brown C.T."/>
            <person name="Hug L.A."/>
            <person name="Thomas B.C."/>
            <person name="Sharon I."/>
            <person name="Castelle C.J."/>
            <person name="Singh A."/>
            <person name="Wilkins M.J."/>
            <person name="Williams K.H."/>
            <person name="Banfield J.F."/>
        </authorList>
    </citation>
    <scope>NUCLEOTIDE SEQUENCE [LARGE SCALE GENOMIC DNA]</scope>
</reference>
<evidence type="ECO:0000313" key="1">
    <source>
        <dbReference type="EMBL" id="KKQ35973.1"/>
    </source>
</evidence>
<organism evidence="1 2">
    <name type="scientific">Candidatus Nomurabacteria bacterium GW2011_GWB1_37_5</name>
    <dbReference type="NCBI Taxonomy" id="1618742"/>
    <lineage>
        <taxon>Bacteria</taxon>
        <taxon>Candidatus Nomuraibacteriota</taxon>
    </lineage>
</organism>